<feature type="transmembrane region" description="Helical" evidence="7">
    <location>
        <begin position="155"/>
        <end position="174"/>
    </location>
</feature>
<evidence type="ECO:0000256" key="7">
    <source>
        <dbReference type="SAM" id="Phobius"/>
    </source>
</evidence>
<evidence type="ECO:0000256" key="2">
    <source>
        <dbReference type="ARBA" id="ARBA00009045"/>
    </source>
</evidence>
<organism evidence="9 10">
    <name type="scientific">Nocardiopsis mangrovi</name>
    <dbReference type="NCBI Taxonomy" id="1179818"/>
    <lineage>
        <taxon>Bacteria</taxon>
        <taxon>Bacillati</taxon>
        <taxon>Actinomycetota</taxon>
        <taxon>Actinomycetes</taxon>
        <taxon>Streptosporangiales</taxon>
        <taxon>Nocardiopsidaceae</taxon>
        <taxon>Nocardiopsis</taxon>
    </lineage>
</organism>
<evidence type="ECO:0000256" key="6">
    <source>
        <dbReference type="ARBA" id="ARBA00023136"/>
    </source>
</evidence>
<dbReference type="Gene3D" id="1.20.1540.10">
    <property type="entry name" value="Rhomboid-like"/>
    <property type="match status" value="1"/>
</dbReference>
<dbReference type="SUPFAM" id="SSF57845">
    <property type="entry name" value="B-box zinc-binding domain"/>
    <property type="match status" value="1"/>
</dbReference>
<dbReference type="SUPFAM" id="SSF144091">
    <property type="entry name" value="Rhomboid-like"/>
    <property type="match status" value="1"/>
</dbReference>
<dbReference type="GO" id="GO:0008233">
    <property type="term" value="F:peptidase activity"/>
    <property type="evidence" value="ECO:0007669"/>
    <property type="project" value="UniProtKB-KW"/>
</dbReference>
<proteinExistence type="inferred from homology"/>
<feature type="transmembrane region" description="Helical" evidence="7">
    <location>
        <begin position="180"/>
        <end position="197"/>
    </location>
</feature>
<protein>
    <submittedName>
        <fullName evidence="9">Rhomboid family intramembrane serine protease</fullName>
    </submittedName>
</protein>
<comment type="similarity">
    <text evidence="2">Belongs to the peptidase S54 family.</text>
</comment>
<evidence type="ECO:0000256" key="4">
    <source>
        <dbReference type="ARBA" id="ARBA00022801"/>
    </source>
</evidence>
<keyword evidence="6 7" id="KW-0472">Membrane</keyword>
<feature type="transmembrane region" description="Helical" evidence="7">
    <location>
        <begin position="117"/>
        <end position="143"/>
    </location>
</feature>
<dbReference type="InterPro" id="IPR035952">
    <property type="entry name" value="Rhomboid-like_sf"/>
</dbReference>
<comment type="subcellular location">
    <subcellularLocation>
        <location evidence="1">Membrane</location>
        <topology evidence="1">Multi-pass membrane protein</topology>
    </subcellularLocation>
</comment>
<dbReference type="InterPro" id="IPR050925">
    <property type="entry name" value="Rhomboid_protease_S54"/>
</dbReference>
<feature type="transmembrane region" description="Helical" evidence="7">
    <location>
        <begin position="266"/>
        <end position="287"/>
    </location>
</feature>
<feature type="transmembrane region" description="Helical" evidence="7">
    <location>
        <begin position="78"/>
        <end position="97"/>
    </location>
</feature>
<gene>
    <name evidence="9" type="ORF">ACFO4E_19700</name>
</gene>
<comment type="caution">
    <text evidence="9">The sequence shown here is derived from an EMBL/GenBank/DDBJ whole genome shotgun (WGS) entry which is preliminary data.</text>
</comment>
<evidence type="ECO:0000259" key="8">
    <source>
        <dbReference type="Pfam" id="PF01694"/>
    </source>
</evidence>
<dbReference type="Pfam" id="PF01694">
    <property type="entry name" value="Rhomboid"/>
    <property type="match status" value="1"/>
</dbReference>
<dbReference type="RefSeq" id="WP_378576901.1">
    <property type="nucleotide sequence ID" value="NZ_JBHSFQ010000020.1"/>
</dbReference>
<keyword evidence="5 7" id="KW-1133">Transmembrane helix</keyword>
<evidence type="ECO:0000313" key="10">
    <source>
        <dbReference type="Proteomes" id="UP001595923"/>
    </source>
</evidence>
<evidence type="ECO:0000256" key="3">
    <source>
        <dbReference type="ARBA" id="ARBA00022692"/>
    </source>
</evidence>
<keyword evidence="4" id="KW-0378">Hydrolase</keyword>
<evidence type="ECO:0000256" key="1">
    <source>
        <dbReference type="ARBA" id="ARBA00004141"/>
    </source>
</evidence>
<keyword evidence="3 7" id="KW-0812">Transmembrane</keyword>
<name>A0ABV9DYW0_9ACTN</name>
<dbReference type="PANTHER" id="PTHR43731">
    <property type="entry name" value="RHOMBOID PROTEASE"/>
    <property type="match status" value="1"/>
</dbReference>
<keyword evidence="10" id="KW-1185">Reference proteome</keyword>
<dbReference type="EMBL" id="JBHSFQ010000020">
    <property type="protein sequence ID" value="MFC4564091.1"/>
    <property type="molecule type" value="Genomic_DNA"/>
</dbReference>
<dbReference type="GO" id="GO:0006508">
    <property type="term" value="P:proteolysis"/>
    <property type="evidence" value="ECO:0007669"/>
    <property type="project" value="UniProtKB-KW"/>
</dbReference>
<sequence length="290" mass="31181">MSASPSQPDSGAKAVPTCFRHPDRETYVRCNRCERPICPDCMRDAPVGHQCVQCVAEGQKSVRRPRTVFGGRVADRPYVTWVLLGLIGLGFLAQQAVPDVTLQFQMWGVGVINGQWYRLLTAAFLHGGIVHLAFNGFALWVVGRQLEEWLGHGRYLALWVLGALGGSVLTLLVTPMQPSVGASGAIFGLFAAVFVVGRRLRTDTRYILGLLVVNLLITFVVPQISWTAHVGGLLTGFALTAAYAYLPRGGNGADRPDLRTRTLVHAAATVGCAVLLVALAVGATVYWTGG</sequence>
<dbReference type="InterPro" id="IPR022764">
    <property type="entry name" value="Peptidase_S54_rhomboid_dom"/>
</dbReference>
<evidence type="ECO:0000256" key="5">
    <source>
        <dbReference type="ARBA" id="ARBA00022989"/>
    </source>
</evidence>
<dbReference type="Proteomes" id="UP001595923">
    <property type="component" value="Unassembled WGS sequence"/>
</dbReference>
<reference evidence="10" key="1">
    <citation type="journal article" date="2019" name="Int. J. Syst. Evol. Microbiol.">
        <title>The Global Catalogue of Microorganisms (GCM) 10K type strain sequencing project: providing services to taxonomists for standard genome sequencing and annotation.</title>
        <authorList>
            <consortium name="The Broad Institute Genomics Platform"/>
            <consortium name="The Broad Institute Genome Sequencing Center for Infectious Disease"/>
            <person name="Wu L."/>
            <person name="Ma J."/>
        </authorList>
    </citation>
    <scope>NUCLEOTIDE SEQUENCE [LARGE SCALE GENOMIC DNA]</scope>
    <source>
        <strain evidence="10">XZYJ18</strain>
    </source>
</reference>
<keyword evidence="9" id="KW-0645">Protease</keyword>
<evidence type="ECO:0000313" key="9">
    <source>
        <dbReference type="EMBL" id="MFC4564091.1"/>
    </source>
</evidence>
<feature type="transmembrane region" description="Helical" evidence="7">
    <location>
        <begin position="227"/>
        <end position="246"/>
    </location>
</feature>
<feature type="transmembrane region" description="Helical" evidence="7">
    <location>
        <begin position="204"/>
        <end position="221"/>
    </location>
</feature>
<dbReference type="PANTHER" id="PTHR43731:SF14">
    <property type="entry name" value="PRESENILIN-ASSOCIATED RHOMBOID-LIKE PROTEIN, MITOCHONDRIAL"/>
    <property type="match status" value="1"/>
</dbReference>
<accession>A0ABV9DYW0</accession>
<feature type="domain" description="Peptidase S54 rhomboid" evidence="8">
    <location>
        <begin position="114"/>
        <end position="243"/>
    </location>
</feature>